<evidence type="ECO:0000256" key="1">
    <source>
        <dbReference type="ARBA" id="ARBA00001957"/>
    </source>
</evidence>
<dbReference type="PROSITE" id="PS50075">
    <property type="entry name" value="CARRIER"/>
    <property type="match status" value="1"/>
</dbReference>
<dbReference type="Gene3D" id="3.40.50.980">
    <property type="match status" value="2"/>
</dbReference>
<dbReference type="Pfam" id="PF00501">
    <property type="entry name" value="AMP-binding"/>
    <property type="match status" value="1"/>
</dbReference>
<dbReference type="RefSeq" id="WP_230988484.1">
    <property type="nucleotide sequence ID" value="NZ_BJMM01000003.1"/>
</dbReference>
<dbReference type="Pfam" id="PF00550">
    <property type="entry name" value="PP-binding"/>
    <property type="match status" value="1"/>
</dbReference>
<dbReference type="PANTHER" id="PTHR45527:SF1">
    <property type="entry name" value="FATTY ACID SYNTHASE"/>
    <property type="match status" value="1"/>
</dbReference>
<dbReference type="SUPFAM" id="SSF56801">
    <property type="entry name" value="Acetyl-CoA synthetase-like"/>
    <property type="match status" value="1"/>
</dbReference>
<comment type="caution">
    <text evidence="6">The sequence shown here is derived from an EMBL/GenBank/DDBJ whole genome shotgun (WGS) entry which is preliminary data.</text>
</comment>
<dbReference type="SUPFAM" id="SSF47336">
    <property type="entry name" value="ACP-like"/>
    <property type="match status" value="1"/>
</dbReference>
<evidence type="ECO:0000313" key="6">
    <source>
        <dbReference type="EMBL" id="GEB48472.1"/>
    </source>
</evidence>
<dbReference type="InterPro" id="IPR025110">
    <property type="entry name" value="AMP-bd_C"/>
</dbReference>
<dbReference type="InterPro" id="IPR006162">
    <property type="entry name" value="Ppantetheine_attach_site"/>
</dbReference>
<dbReference type="InterPro" id="IPR010071">
    <property type="entry name" value="AA_adenyl_dom"/>
</dbReference>
<dbReference type="Gene3D" id="2.30.38.10">
    <property type="entry name" value="Luciferase, Domain 3"/>
    <property type="match status" value="1"/>
</dbReference>
<dbReference type="Proteomes" id="UP000319210">
    <property type="component" value="Unassembled WGS sequence"/>
</dbReference>
<dbReference type="InterPro" id="IPR036736">
    <property type="entry name" value="ACP-like_sf"/>
</dbReference>
<dbReference type="SMART" id="SM00823">
    <property type="entry name" value="PKS_PP"/>
    <property type="match status" value="1"/>
</dbReference>
<dbReference type="GO" id="GO:0017000">
    <property type="term" value="P:antibiotic biosynthetic process"/>
    <property type="evidence" value="ECO:0007669"/>
    <property type="project" value="UniProtKB-ARBA"/>
</dbReference>
<keyword evidence="3" id="KW-0597">Phosphoprotein</keyword>
<dbReference type="Pfam" id="PF13193">
    <property type="entry name" value="AMP-binding_C"/>
    <property type="match status" value="1"/>
</dbReference>
<name>A0A4Y3QTC9_STRCI</name>
<evidence type="ECO:0000313" key="7">
    <source>
        <dbReference type="Proteomes" id="UP000319210"/>
    </source>
</evidence>
<evidence type="ECO:0000259" key="5">
    <source>
        <dbReference type="PROSITE" id="PS50075"/>
    </source>
</evidence>
<feature type="region of interest" description="Disordered" evidence="4">
    <location>
        <begin position="504"/>
        <end position="525"/>
    </location>
</feature>
<feature type="domain" description="Carrier" evidence="5">
    <location>
        <begin position="523"/>
        <end position="598"/>
    </location>
</feature>
<dbReference type="GO" id="GO:0031177">
    <property type="term" value="F:phosphopantetheine binding"/>
    <property type="evidence" value="ECO:0007669"/>
    <property type="project" value="InterPro"/>
</dbReference>
<gene>
    <name evidence="6" type="ORF">SCA03_10230</name>
</gene>
<dbReference type="GO" id="GO:0005737">
    <property type="term" value="C:cytoplasm"/>
    <property type="evidence" value="ECO:0007669"/>
    <property type="project" value="TreeGrafter"/>
</dbReference>
<dbReference type="GO" id="GO:0043041">
    <property type="term" value="P:amino acid activation for nonribosomal peptide biosynthetic process"/>
    <property type="evidence" value="ECO:0007669"/>
    <property type="project" value="TreeGrafter"/>
</dbReference>
<dbReference type="Gene3D" id="3.30.300.30">
    <property type="match status" value="1"/>
</dbReference>
<dbReference type="InterPro" id="IPR020806">
    <property type="entry name" value="PKS_PP-bd"/>
</dbReference>
<dbReference type="CDD" id="cd12117">
    <property type="entry name" value="A_NRPS_Srf_like"/>
    <property type="match status" value="1"/>
</dbReference>
<evidence type="ECO:0000256" key="4">
    <source>
        <dbReference type="SAM" id="MobiDB-lite"/>
    </source>
</evidence>
<keyword evidence="2" id="KW-0596">Phosphopantetheine</keyword>
<dbReference type="InterPro" id="IPR000873">
    <property type="entry name" value="AMP-dep_synth/lig_dom"/>
</dbReference>
<evidence type="ECO:0000256" key="2">
    <source>
        <dbReference type="ARBA" id="ARBA00022450"/>
    </source>
</evidence>
<dbReference type="NCBIfam" id="TIGR01733">
    <property type="entry name" value="AA-adenyl-dom"/>
    <property type="match status" value="1"/>
</dbReference>
<feature type="compositionally biased region" description="Basic and acidic residues" evidence="4">
    <location>
        <begin position="514"/>
        <end position="525"/>
    </location>
</feature>
<protein>
    <recommendedName>
        <fullName evidence="5">Carrier domain-containing protein</fullName>
    </recommendedName>
</protein>
<dbReference type="EMBL" id="BJMM01000003">
    <property type="protein sequence ID" value="GEB48472.1"/>
    <property type="molecule type" value="Genomic_DNA"/>
</dbReference>
<evidence type="ECO:0000256" key="3">
    <source>
        <dbReference type="ARBA" id="ARBA00022553"/>
    </source>
</evidence>
<dbReference type="GO" id="GO:0044550">
    <property type="term" value="P:secondary metabolite biosynthetic process"/>
    <property type="evidence" value="ECO:0007669"/>
    <property type="project" value="TreeGrafter"/>
</dbReference>
<reference evidence="6 7" key="1">
    <citation type="submission" date="2019-06" db="EMBL/GenBank/DDBJ databases">
        <title>Whole genome shotgun sequence of Streptomyces cacaoi subsp. cacaoi NBRC 12748.</title>
        <authorList>
            <person name="Hosoyama A."/>
            <person name="Uohara A."/>
            <person name="Ohji S."/>
            <person name="Ichikawa N."/>
        </authorList>
    </citation>
    <scope>NUCLEOTIDE SEQUENCE [LARGE SCALE GENOMIC DNA]</scope>
    <source>
        <strain evidence="6 7">NBRC 12748</strain>
    </source>
</reference>
<dbReference type="InterPro" id="IPR045851">
    <property type="entry name" value="AMP-bd_C_sf"/>
</dbReference>
<dbReference type="Gene3D" id="1.10.1200.10">
    <property type="entry name" value="ACP-like"/>
    <property type="match status" value="1"/>
</dbReference>
<proteinExistence type="predicted"/>
<accession>A0A4Y3QTC9</accession>
<sequence length="612" mass="64447">MTEHQHADGAAGEDPEPVHALFARQAAATPHAPAVGTRDDHLTYARLDAAAGRLAHHLRGLGVRPGDAVAVTMERGTALITALLAVLRCGGRYVAVDPDEPAERAAGMLDTARARLVLTGPGGAGRFPGRDVAELDPTGAEYAALPVAAPHPTDPEAPAYTAFTSGSTGVPKGVTVPHRAVVRLACAGTGADGFLPLGPDDTVLQLAPVAFDASTLEIWAPLLNGARLVPYPEPRPEPDAVVAFAAEQGVTAMWLTAGLFHQVAERDPARLAGLRHLLAGGDVLSPVHVGRVLAALPGLRLVNGYGPTENTTFTCCHVMTEPPGGATVPIGTAVPGTRTHLLDAALEPVPDGEPGELYTGGLGLAHGYAGDPALTAQRFVPDPFSSEPGARLYRTGDLARALPGGALEFLGRSDAQVKLRGFRVEPGEVEAVLRRRDEIGDCAVVVQGEGAAKQLAAFVVAEERVRVPRLRRRLAEQLPGYLVPATFQQLDALPLTETGKVDRSTLAKQRSRRRPECDAEFRPPEGGLERDLARVWADTLQYEEVGVDDDFFELGGHSLMATQITGEIAETYDVLVTARAFYERPTVAELAAYIAEQLPDGAPADSDPGGDR</sequence>
<keyword evidence="7" id="KW-1185">Reference proteome</keyword>
<comment type="cofactor">
    <cofactor evidence="1">
        <name>pantetheine 4'-phosphate</name>
        <dbReference type="ChEBI" id="CHEBI:47942"/>
    </cofactor>
</comment>
<dbReference type="PANTHER" id="PTHR45527">
    <property type="entry name" value="NONRIBOSOMAL PEPTIDE SYNTHETASE"/>
    <property type="match status" value="1"/>
</dbReference>
<dbReference type="PROSITE" id="PS00012">
    <property type="entry name" value="PHOSPHOPANTETHEINE"/>
    <property type="match status" value="1"/>
</dbReference>
<dbReference type="FunFam" id="1.10.1200.10:FF:000005">
    <property type="entry name" value="Nonribosomal peptide synthetase 1"/>
    <property type="match status" value="1"/>
</dbReference>
<dbReference type="InterPro" id="IPR009081">
    <property type="entry name" value="PP-bd_ACP"/>
</dbReference>
<dbReference type="AlphaFoldDB" id="A0A4Y3QTC9"/>
<organism evidence="6 7">
    <name type="scientific">Streptomyces cacaoi</name>
    <dbReference type="NCBI Taxonomy" id="1898"/>
    <lineage>
        <taxon>Bacteria</taxon>
        <taxon>Bacillati</taxon>
        <taxon>Actinomycetota</taxon>
        <taxon>Actinomycetes</taxon>
        <taxon>Kitasatosporales</taxon>
        <taxon>Streptomycetaceae</taxon>
        <taxon>Streptomyces</taxon>
    </lineage>
</organism>